<feature type="active site" description="Proton donor/acceptor" evidence="7">
    <location>
        <position position="141"/>
    </location>
</feature>
<evidence type="ECO:0000256" key="6">
    <source>
        <dbReference type="ARBA" id="ARBA00023316"/>
    </source>
</evidence>
<sequence length="184" mass="20489">MTGLLRCLLPLLLLVAAAASATEPSGRWVLVDTEREVTEVREGGERLLEIRGIAFGRGGVAPLHLNGDQTTPLGRFRITRIHRESRFHIFLGLNYPTLEHVDRARREGHMDRAEYQRTLDHALRYGGMPQDGPLGGHIGLHGIGEGDPEIHRRFHWTQGCIAMTNNEIERLAALVDVGTPVVVR</sequence>
<dbReference type="GO" id="GO:0009252">
    <property type="term" value="P:peptidoglycan biosynthetic process"/>
    <property type="evidence" value="ECO:0007669"/>
    <property type="project" value="UniProtKB-UniPathway"/>
</dbReference>
<dbReference type="PANTHER" id="PTHR36699:SF1">
    <property type="entry name" value="L,D-TRANSPEPTIDASE YAFK-RELATED"/>
    <property type="match status" value="1"/>
</dbReference>
<dbReference type="PROSITE" id="PS52029">
    <property type="entry name" value="LD_TPASE"/>
    <property type="match status" value="1"/>
</dbReference>
<dbReference type="GO" id="GO:0004180">
    <property type="term" value="F:carboxypeptidase activity"/>
    <property type="evidence" value="ECO:0007669"/>
    <property type="project" value="UniProtKB-ARBA"/>
</dbReference>
<keyword evidence="8" id="KW-0732">Signal</keyword>
<evidence type="ECO:0000313" key="11">
    <source>
        <dbReference type="Proteomes" id="UP000245474"/>
    </source>
</evidence>
<feature type="domain" description="L,D-TPase catalytic" evidence="9">
    <location>
        <begin position="27"/>
        <end position="184"/>
    </location>
</feature>
<dbReference type="CDD" id="cd16913">
    <property type="entry name" value="YkuD_like"/>
    <property type="match status" value="1"/>
</dbReference>
<dbReference type="EMBL" id="QFFI01000038">
    <property type="protein sequence ID" value="PWG61348.1"/>
    <property type="molecule type" value="Genomic_DNA"/>
</dbReference>
<comment type="caution">
    <text evidence="10">The sequence shown here is derived from an EMBL/GenBank/DDBJ whole genome shotgun (WGS) entry which is preliminary data.</text>
</comment>
<evidence type="ECO:0000259" key="9">
    <source>
        <dbReference type="PROSITE" id="PS52029"/>
    </source>
</evidence>
<keyword evidence="6 7" id="KW-0961">Cell wall biogenesis/degradation</keyword>
<evidence type="ECO:0000256" key="1">
    <source>
        <dbReference type="ARBA" id="ARBA00004752"/>
    </source>
</evidence>
<protein>
    <recommendedName>
        <fullName evidence="9">L,D-TPase catalytic domain-containing protein</fullName>
    </recommendedName>
</protein>
<dbReference type="UniPathway" id="UPA00219"/>
<dbReference type="GO" id="GO:0008360">
    <property type="term" value="P:regulation of cell shape"/>
    <property type="evidence" value="ECO:0007669"/>
    <property type="project" value="UniProtKB-UniRule"/>
</dbReference>
<dbReference type="OrthoDB" id="9809748at2"/>
<evidence type="ECO:0000256" key="5">
    <source>
        <dbReference type="ARBA" id="ARBA00022984"/>
    </source>
</evidence>
<evidence type="ECO:0000313" key="10">
    <source>
        <dbReference type="EMBL" id="PWG61348.1"/>
    </source>
</evidence>
<accession>A0A2U2MWV7</accession>
<evidence type="ECO:0000256" key="8">
    <source>
        <dbReference type="SAM" id="SignalP"/>
    </source>
</evidence>
<evidence type="ECO:0000256" key="2">
    <source>
        <dbReference type="ARBA" id="ARBA00005992"/>
    </source>
</evidence>
<dbReference type="InterPro" id="IPR038063">
    <property type="entry name" value="Transpep_catalytic_dom"/>
</dbReference>
<organism evidence="10 11">
    <name type="scientific">Sediminicurvatus halobius</name>
    <dbReference type="NCBI Taxonomy" id="2182432"/>
    <lineage>
        <taxon>Bacteria</taxon>
        <taxon>Pseudomonadati</taxon>
        <taxon>Pseudomonadota</taxon>
        <taxon>Gammaproteobacteria</taxon>
        <taxon>Chromatiales</taxon>
        <taxon>Ectothiorhodospiraceae</taxon>
        <taxon>Sediminicurvatus</taxon>
    </lineage>
</organism>
<dbReference type="InterPro" id="IPR005490">
    <property type="entry name" value="LD_TPept_cat_dom"/>
</dbReference>
<dbReference type="Pfam" id="PF03734">
    <property type="entry name" value="YkuD"/>
    <property type="match status" value="1"/>
</dbReference>
<keyword evidence="3" id="KW-0808">Transferase</keyword>
<evidence type="ECO:0000256" key="7">
    <source>
        <dbReference type="PROSITE-ProRule" id="PRU01373"/>
    </source>
</evidence>
<dbReference type="AlphaFoldDB" id="A0A2U2MWV7"/>
<comment type="similarity">
    <text evidence="2">Belongs to the YkuD family.</text>
</comment>
<feature type="chain" id="PRO_5015619824" description="L,D-TPase catalytic domain-containing protein" evidence="8">
    <location>
        <begin position="22"/>
        <end position="184"/>
    </location>
</feature>
<dbReference type="GO" id="GO:0071555">
    <property type="term" value="P:cell wall organization"/>
    <property type="evidence" value="ECO:0007669"/>
    <property type="project" value="UniProtKB-UniRule"/>
</dbReference>
<comment type="pathway">
    <text evidence="1 7">Cell wall biogenesis; peptidoglycan biosynthesis.</text>
</comment>
<dbReference type="SUPFAM" id="SSF141523">
    <property type="entry name" value="L,D-transpeptidase catalytic domain-like"/>
    <property type="match status" value="1"/>
</dbReference>
<gene>
    <name evidence="10" type="ORF">DEM34_16960</name>
</gene>
<dbReference type="Proteomes" id="UP000245474">
    <property type="component" value="Unassembled WGS sequence"/>
</dbReference>
<dbReference type="PANTHER" id="PTHR36699">
    <property type="entry name" value="LD-TRANSPEPTIDASE"/>
    <property type="match status" value="1"/>
</dbReference>
<dbReference type="GO" id="GO:0016740">
    <property type="term" value="F:transferase activity"/>
    <property type="evidence" value="ECO:0007669"/>
    <property type="project" value="UniProtKB-KW"/>
</dbReference>
<evidence type="ECO:0000256" key="4">
    <source>
        <dbReference type="ARBA" id="ARBA00022960"/>
    </source>
</evidence>
<evidence type="ECO:0000256" key="3">
    <source>
        <dbReference type="ARBA" id="ARBA00022679"/>
    </source>
</evidence>
<feature type="active site" description="Nucleophile" evidence="7">
    <location>
        <position position="160"/>
    </location>
</feature>
<dbReference type="Gene3D" id="2.40.440.10">
    <property type="entry name" value="L,D-transpeptidase catalytic domain-like"/>
    <property type="match status" value="1"/>
</dbReference>
<proteinExistence type="inferred from homology"/>
<feature type="signal peptide" evidence="8">
    <location>
        <begin position="1"/>
        <end position="21"/>
    </location>
</feature>
<reference evidence="10 11" key="1">
    <citation type="submission" date="2018-05" db="EMBL/GenBank/DDBJ databases">
        <title>Spiribacter halobius sp. nov., a moderately halophilic bacterium isolated from marine solar saltern.</title>
        <authorList>
            <person name="Zheng W.-S."/>
            <person name="Lu D.-C."/>
            <person name="Du Z.-J."/>
        </authorList>
    </citation>
    <scope>NUCLEOTIDE SEQUENCE [LARGE SCALE GENOMIC DNA]</scope>
    <source>
        <strain evidence="10 11">E85</strain>
    </source>
</reference>
<keyword evidence="4 7" id="KW-0133">Cell shape</keyword>
<keyword evidence="5 7" id="KW-0573">Peptidoglycan synthesis</keyword>
<keyword evidence="11" id="KW-1185">Reference proteome</keyword>
<dbReference type="RefSeq" id="WP_109680012.1">
    <property type="nucleotide sequence ID" value="NZ_CP086615.1"/>
</dbReference>
<name>A0A2U2MWV7_9GAMM</name>